<dbReference type="PANTHER" id="PTHR43236:SF2">
    <property type="entry name" value="BLL0069 PROTEIN"/>
    <property type="match status" value="1"/>
</dbReference>
<dbReference type="PANTHER" id="PTHR43236">
    <property type="entry name" value="ANTITOXIN HIGA1"/>
    <property type="match status" value="1"/>
</dbReference>
<keyword evidence="3" id="KW-1185">Reference proteome</keyword>
<dbReference type="InterPro" id="IPR052345">
    <property type="entry name" value="Rad_response_metalloprotease"/>
</dbReference>
<evidence type="ECO:0000259" key="1">
    <source>
        <dbReference type="Pfam" id="PF06114"/>
    </source>
</evidence>
<dbReference type="EMBL" id="JBBHLC010000040">
    <property type="protein sequence ID" value="MEJ5864474.1"/>
    <property type="molecule type" value="Genomic_DNA"/>
</dbReference>
<gene>
    <name evidence="2" type="ORF">V7S98_14700</name>
</gene>
<protein>
    <submittedName>
        <fullName evidence="2">XRE family transcriptional regulator</fullName>
    </submittedName>
</protein>
<evidence type="ECO:0000313" key="2">
    <source>
        <dbReference type="EMBL" id="MEJ5864474.1"/>
    </source>
</evidence>
<name>A0ABU8QUZ1_9PSED</name>
<dbReference type="RefSeq" id="WP_339599714.1">
    <property type="nucleotide sequence ID" value="NZ_JBBHLC010000040.1"/>
</dbReference>
<dbReference type="Pfam" id="PF06114">
    <property type="entry name" value="Peptidase_M78"/>
    <property type="match status" value="1"/>
</dbReference>
<accession>A0ABU8QUZ1</accession>
<dbReference type="InterPro" id="IPR010359">
    <property type="entry name" value="IrrE_HExxH"/>
</dbReference>
<dbReference type="InterPro" id="IPR010982">
    <property type="entry name" value="Lambda_DNA-bd_dom_sf"/>
</dbReference>
<sequence>MTTLTRVGSHPENSDNARDGKIMFVRSQSQLALDNPAAKGFRLTRHQAERAFGSDMVERVLDECVVSLVPSIQEPAQTLRARREHMGLRVEELAQAARLPASLVVDAESPGKVVPIQLLNELCQVLALDERILGYSPAAGGDAGLGVRLRMLTEIRDEKSFSAASVAKLGEAAWVVAKQSDLADSLGRKLHDLASSASRKDANYSYPTYEKGYLLAEKTRSLLGLDDEEPISSVRALVEETLNIPLIQTNLEHRFAGATIANGSCRGIVVNERGRNSDVAVRRMTMCHEMAHLLWDPDEKLDKLLVDEYANIEGRAAATDYVEMRANSFAVAFLAPRAGVRRIVDRSASIASAIEEISSLYGISVSAAKYHIANVCKKDTNVAVGDVDLSAWIPAENLTVDFMPGLGESVPISRRGMFSAVVARAFLNNLISADTARMCLKSDRPFDHAQAITIAELWGI</sequence>
<feature type="domain" description="IrrE N-terminal-like" evidence="1">
    <location>
        <begin position="277"/>
        <end position="371"/>
    </location>
</feature>
<dbReference type="SUPFAM" id="SSF47413">
    <property type="entry name" value="lambda repressor-like DNA-binding domains"/>
    <property type="match status" value="1"/>
</dbReference>
<reference evidence="2 3" key="1">
    <citation type="submission" date="2024-02" db="EMBL/GenBank/DDBJ databases">
        <title>Identification of pathogenicity and growth-promoting function of Pseudomonas putida variant.</title>
        <authorList>
            <person name="Sun J."/>
        </authorList>
    </citation>
    <scope>NUCLEOTIDE SEQUENCE [LARGE SCALE GENOMIC DNA]</scope>
    <source>
        <strain evidence="2 3">A03</strain>
    </source>
</reference>
<organism evidence="2 3">
    <name type="scientific">Pseudomonas farsensis</name>
    <dbReference type="NCBI Taxonomy" id="2745492"/>
    <lineage>
        <taxon>Bacteria</taxon>
        <taxon>Pseudomonadati</taxon>
        <taxon>Pseudomonadota</taxon>
        <taxon>Gammaproteobacteria</taxon>
        <taxon>Pseudomonadales</taxon>
        <taxon>Pseudomonadaceae</taxon>
        <taxon>Pseudomonas</taxon>
    </lineage>
</organism>
<comment type="caution">
    <text evidence="2">The sequence shown here is derived from an EMBL/GenBank/DDBJ whole genome shotgun (WGS) entry which is preliminary data.</text>
</comment>
<proteinExistence type="predicted"/>
<evidence type="ECO:0000313" key="3">
    <source>
        <dbReference type="Proteomes" id="UP001380290"/>
    </source>
</evidence>
<dbReference type="Proteomes" id="UP001380290">
    <property type="component" value="Unassembled WGS sequence"/>
</dbReference>
<dbReference type="Gene3D" id="1.10.10.2910">
    <property type="match status" value="1"/>
</dbReference>